<organism evidence="1 2">
    <name type="scientific">Schaalia georgiae</name>
    <dbReference type="NCBI Taxonomy" id="52768"/>
    <lineage>
        <taxon>Bacteria</taxon>
        <taxon>Bacillati</taxon>
        <taxon>Actinomycetota</taxon>
        <taxon>Actinomycetes</taxon>
        <taxon>Actinomycetales</taxon>
        <taxon>Actinomycetaceae</taxon>
        <taxon>Schaalia</taxon>
    </lineage>
</organism>
<dbReference type="Gene3D" id="3.40.30.10">
    <property type="entry name" value="Glutaredoxin"/>
    <property type="match status" value="1"/>
</dbReference>
<proteinExistence type="predicted"/>
<reference evidence="1" key="1">
    <citation type="submission" date="2020-04" db="EMBL/GenBank/DDBJ databases">
        <title>Deep metagenomics examines the oral microbiome during advanced dental caries in children, revealing novel taxa and co-occurrences with host molecules.</title>
        <authorList>
            <person name="Baker J.L."/>
            <person name="Morton J.T."/>
            <person name="Dinis M."/>
            <person name="Alvarez R."/>
            <person name="Tran N.C."/>
            <person name="Knight R."/>
            <person name="Edlund A."/>
        </authorList>
    </citation>
    <scope>NUCLEOTIDE SEQUENCE</scope>
    <source>
        <strain evidence="1">JCVI_32_bin.64</strain>
    </source>
</reference>
<sequence>MKFVVYTRPDDPQCDAILRYLQGEHGRGLPVETRPCADHLRTLMGLRVVAPAVAVIDQDGRRLDWWGGFRPDLMSYWVDVFAGGAV</sequence>
<accession>A0A929N219</accession>
<evidence type="ECO:0008006" key="3">
    <source>
        <dbReference type="Google" id="ProtNLM"/>
    </source>
</evidence>
<protein>
    <recommendedName>
        <fullName evidence="3">Glutaredoxin family protein</fullName>
    </recommendedName>
</protein>
<dbReference type="Proteomes" id="UP000718630">
    <property type="component" value="Unassembled WGS sequence"/>
</dbReference>
<comment type="caution">
    <text evidence="1">The sequence shown here is derived from an EMBL/GenBank/DDBJ whole genome shotgun (WGS) entry which is preliminary data.</text>
</comment>
<dbReference type="AlphaFoldDB" id="A0A929N219"/>
<name>A0A929N219_9ACTO</name>
<evidence type="ECO:0000313" key="1">
    <source>
        <dbReference type="EMBL" id="MBF0939329.1"/>
    </source>
</evidence>
<dbReference type="EMBL" id="JABZFZ010000009">
    <property type="protein sequence ID" value="MBF0939329.1"/>
    <property type="molecule type" value="Genomic_DNA"/>
</dbReference>
<gene>
    <name evidence="1" type="ORF">HXK03_00420</name>
</gene>
<evidence type="ECO:0000313" key="2">
    <source>
        <dbReference type="Proteomes" id="UP000718630"/>
    </source>
</evidence>